<dbReference type="Proteomes" id="UP000196573">
    <property type="component" value="Unassembled WGS sequence"/>
</dbReference>
<name>A0A1X7AET4_9GAMM</name>
<proteinExistence type="predicted"/>
<dbReference type="AlphaFoldDB" id="A0A1X7AET4"/>
<protein>
    <submittedName>
        <fullName evidence="1">Uncharacterized protein</fullName>
    </submittedName>
</protein>
<evidence type="ECO:0000313" key="2">
    <source>
        <dbReference type="Proteomes" id="UP000196573"/>
    </source>
</evidence>
<dbReference type="RefSeq" id="WP_087106197.1">
    <property type="nucleotide sequence ID" value="NZ_CBCSCN010000004.1"/>
</dbReference>
<gene>
    <name evidence="1" type="ORF">EHSB41UT_00301</name>
</gene>
<organism evidence="1 2">
    <name type="scientific">Parendozoicomonas haliclonae</name>
    <dbReference type="NCBI Taxonomy" id="1960125"/>
    <lineage>
        <taxon>Bacteria</taxon>
        <taxon>Pseudomonadati</taxon>
        <taxon>Pseudomonadota</taxon>
        <taxon>Gammaproteobacteria</taxon>
        <taxon>Oceanospirillales</taxon>
        <taxon>Endozoicomonadaceae</taxon>
        <taxon>Parendozoicomonas</taxon>
    </lineage>
</organism>
<sequence length="74" mass="8089">MKLLIELADLDNDAFVVEDGFGDVIPNVASGDAVAAMLEKLVKKLKGWPLQPEDKFHVNDLNGNTILNARVVKD</sequence>
<accession>A0A1X7AET4</accession>
<dbReference type="EMBL" id="FWPT01000001">
    <property type="protein sequence ID" value="SMA33586.1"/>
    <property type="molecule type" value="Genomic_DNA"/>
</dbReference>
<evidence type="ECO:0000313" key="1">
    <source>
        <dbReference type="EMBL" id="SMA33586.1"/>
    </source>
</evidence>
<reference evidence="1 2" key="1">
    <citation type="submission" date="2017-03" db="EMBL/GenBank/DDBJ databases">
        <authorList>
            <person name="Afonso C.L."/>
            <person name="Miller P.J."/>
            <person name="Scott M.A."/>
            <person name="Spackman E."/>
            <person name="Goraichik I."/>
            <person name="Dimitrov K.M."/>
            <person name="Suarez D.L."/>
            <person name="Swayne D.E."/>
        </authorList>
    </citation>
    <scope>NUCLEOTIDE SEQUENCE [LARGE SCALE GENOMIC DNA]</scope>
    <source>
        <strain evidence="1">SB41UT1</strain>
    </source>
</reference>
<keyword evidence="2" id="KW-1185">Reference proteome</keyword>